<dbReference type="Pfam" id="PF01302">
    <property type="entry name" value="CAP_GLY"/>
    <property type="match status" value="1"/>
</dbReference>
<dbReference type="GO" id="GO:0035371">
    <property type="term" value="C:microtubule plus-end"/>
    <property type="evidence" value="ECO:0007669"/>
    <property type="project" value="TreeGrafter"/>
</dbReference>
<dbReference type="PROSITE" id="PS00845">
    <property type="entry name" value="CAP_GLY_1"/>
    <property type="match status" value="1"/>
</dbReference>
<dbReference type="PANTHER" id="PTHR18916:SF85">
    <property type="entry name" value="TUBULIN-FOLDING COFACTOR B"/>
    <property type="match status" value="1"/>
</dbReference>
<reference evidence="4 5" key="1">
    <citation type="submission" date="2014-03" db="EMBL/GenBank/DDBJ databases">
        <title>The genome of Kluyveromyces dobzhanskii.</title>
        <authorList>
            <person name="Nystedt B."/>
            <person name="Astrom S."/>
        </authorList>
    </citation>
    <scope>NUCLEOTIDE SEQUENCE [LARGE SCALE GENOMIC DNA]</scope>
    <source>
        <strain evidence="4 5">CBS 2104</strain>
    </source>
</reference>
<evidence type="ECO:0000259" key="3">
    <source>
        <dbReference type="PROSITE" id="PS50245"/>
    </source>
</evidence>
<feature type="domain" description="CAP-Gly" evidence="3">
    <location>
        <begin position="186"/>
        <end position="223"/>
    </location>
</feature>
<evidence type="ECO:0000256" key="1">
    <source>
        <dbReference type="ARBA" id="ARBA00004496"/>
    </source>
</evidence>
<sequence length="248" mass="28451">MSHNVEITSDLINTQIFVKPGTTWDQFGQRLNELTGVDVKDMKLVLDGDAQRSRYLKELRDEKVENVHSVAVLDTNENSLANQLRNDMIRNDNDVSFEYTKEDYENRSDSVLQWKKRNQLGKFNPEYRSKMEEQLQLNIDRATELQNQIGQRCRVVSSEESSDSPATPERRGWLRYVGKVLEINDAGVWCGIEFDEPVGKNNGTFQGTKYFGPVNENYGGFVKPVTVEVGTQFTPLIDDELMLTDDEL</sequence>
<dbReference type="Gene3D" id="2.30.30.190">
    <property type="entry name" value="CAP Gly-rich-like domain"/>
    <property type="match status" value="1"/>
</dbReference>
<keyword evidence="5" id="KW-1185">Reference proteome</keyword>
<dbReference type="PROSITE" id="PS50245">
    <property type="entry name" value="CAP_GLY_2"/>
    <property type="match status" value="1"/>
</dbReference>
<dbReference type="Proteomes" id="UP000031516">
    <property type="component" value="Unassembled WGS sequence"/>
</dbReference>
<dbReference type="InterPro" id="IPR000938">
    <property type="entry name" value="CAP-Gly_domain"/>
</dbReference>
<keyword evidence="2" id="KW-0963">Cytoplasm</keyword>
<protein>
    <submittedName>
        <fullName evidence="4">WGS project CCBQ000000000 data, contig 00006</fullName>
    </submittedName>
</protein>
<name>A0A0A8LA60_9SACH</name>
<dbReference type="OrthoDB" id="5295208at2759"/>
<dbReference type="GO" id="GO:0051010">
    <property type="term" value="F:microtubule plus-end binding"/>
    <property type="evidence" value="ECO:0007669"/>
    <property type="project" value="TreeGrafter"/>
</dbReference>
<dbReference type="GO" id="GO:0031122">
    <property type="term" value="P:cytoplasmic microtubule organization"/>
    <property type="evidence" value="ECO:0007669"/>
    <property type="project" value="TreeGrafter"/>
</dbReference>
<dbReference type="InterPro" id="IPR036859">
    <property type="entry name" value="CAP-Gly_dom_sf"/>
</dbReference>
<dbReference type="EMBL" id="CCBQ010000043">
    <property type="protein sequence ID" value="CDO95122.1"/>
    <property type="molecule type" value="Genomic_DNA"/>
</dbReference>
<dbReference type="AlphaFoldDB" id="A0A0A8LA60"/>
<comment type="subcellular location">
    <subcellularLocation>
        <location evidence="1">Cytoplasm</location>
    </subcellularLocation>
</comment>
<evidence type="ECO:0000256" key="2">
    <source>
        <dbReference type="ARBA" id="ARBA00022490"/>
    </source>
</evidence>
<organism evidence="4 5">
    <name type="scientific">Kluyveromyces dobzhanskii CBS 2104</name>
    <dbReference type="NCBI Taxonomy" id="1427455"/>
    <lineage>
        <taxon>Eukaryota</taxon>
        <taxon>Fungi</taxon>
        <taxon>Dikarya</taxon>
        <taxon>Ascomycota</taxon>
        <taxon>Saccharomycotina</taxon>
        <taxon>Saccharomycetes</taxon>
        <taxon>Saccharomycetales</taxon>
        <taxon>Saccharomycetaceae</taxon>
        <taxon>Kluyveromyces</taxon>
    </lineage>
</organism>
<evidence type="ECO:0000313" key="5">
    <source>
        <dbReference type="Proteomes" id="UP000031516"/>
    </source>
</evidence>
<dbReference type="SUPFAM" id="SSF74924">
    <property type="entry name" value="Cap-Gly domain"/>
    <property type="match status" value="1"/>
</dbReference>
<dbReference type="GO" id="GO:0005938">
    <property type="term" value="C:cell cortex"/>
    <property type="evidence" value="ECO:0007669"/>
    <property type="project" value="TreeGrafter"/>
</dbReference>
<gene>
    <name evidence="4" type="ORF">KLDO_g3369</name>
</gene>
<dbReference type="SMART" id="SM01052">
    <property type="entry name" value="CAP_GLY"/>
    <property type="match status" value="1"/>
</dbReference>
<dbReference type="GO" id="GO:0005634">
    <property type="term" value="C:nucleus"/>
    <property type="evidence" value="ECO:0007669"/>
    <property type="project" value="TreeGrafter"/>
</dbReference>
<comment type="caution">
    <text evidence="4">The sequence shown here is derived from an EMBL/GenBank/DDBJ whole genome shotgun (WGS) entry which is preliminary data.</text>
</comment>
<accession>A0A0A8LA60</accession>
<dbReference type="PANTHER" id="PTHR18916">
    <property type="entry name" value="DYNACTIN 1-RELATED MICROTUBULE-BINDING"/>
    <property type="match status" value="1"/>
</dbReference>
<proteinExistence type="predicted"/>
<evidence type="ECO:0000313" key="4">
    <source>
        <dbReference type="EMBL" id="CDO95122.1"/>
    </source>
</evidence>